<organism evidence="5 6">
    <name type="scientific">Salinicoccus cyprini</name>
    <dbReference type="NCBI Taxonomy" id="2493691"/>
    <lineage>
        <taxon>Bacteria</taxon>
        <taxon>Bacillati</taxon>
        <taxon>Bacillota</taxon>
        <taxon>Bacilli</taxon>
        <taxon>Bacillales</taxon>
        <taxon>Staphylococcaceae</taxon>
        <taxon>Salinicoccus</taxon>
    </lineage>
</organism>
<evidence type="ECO:0000313" key="5">
    <source>
        <dbReference type="EMBL" id="TVT27301.1"/>
    </source>
</evidence>
<gene>
    <name evidence="5" type="ORF">FO441_09665</name>
</gene>
<evidence type="ECO:0000256" key="2">
    <source>
        <dbReference type="ARBA" id="ARBA00023125"/>
    </source>
</evidence>
<feature type="domain" description="HTH marR-type" evidence="4">
    <location>
        <begin position="1"/>
        <end position="142"/>
    </location>
</feature>
<sequence>MIRKNDIVHNLRDIYGYGYTQVFNDVTDSVARLHISKTQMDIIQYIYLNGHATPSALALELNVQRSAITHTVKKLERKKLVTIRQNELTQDKRSKLICMTEEAEELLEEFMDNILGKIRANVSNLTQEEERKLYEATLTILKYIPGGTHDETHS</sequence>
<name>A0A558ASR7_9STAP</name>
<dbReference type="Pfam" id="PF01047">
    <property type="entry name" value="MarR"/>
    <property type="match status" value="1"/>
</dbReference>
<dbReference type="PANTHER" id="PTHR42756">
    <property type="entry name" value="TRANSCRIPTIONAL REGULATOR, MARR"/>
    <property type="match status" value="1"/>
</dbReference>
<reference evidence="5 6" key="1">
    <citation type="submission" date="2019-07" db="EMBL/GenBank/DDBJ databases">
        <title>Salinicoccus cyprini sp. nov., isolated from gastro-intestinal tract of mirror carp, Cyprinus carpio var. specularis, collected from Gobind Sagar Reservoir, Himachal Pradesh, India.</title>
        <authorList>
            <person name="Talwar C."/>
            <person name="Singh A.K."/>
            <person name="Lal R."/>
            <person name="Negi R.K."/>
        </authorList>
    </citation>
    <scope>NUCLEOTIDE SEQUENCE [LARGE SCALE GENOMIC DNA]</scope>
    <source>
        <strain evidence="5 6">CT19</strain>
    </source>
</reference>
<keyword evidence="2" id="KW-0238">DNA-binding</keyword>
<dbReference type="SMART" id="SM00347">
    <property type="entry name" value="HTH_MARR"/>
    <property type="match status" value="1"/>
</dbReference>
<evidence type="ECO:0000256" key="1">
    <source>
        <dbReference type="ARBA" id="ARBA00023015"/>
    </source>
</evidence>
<dbReference type="InterPro" id="IPR036390">
    <property type="entry name" value="WH_DNA-bd_sf"/>
</dbReference>
<dbReference type="GO" id="GO:0003700">
    <property type="term" value="F:DNA-binding transcription factor activity"/>
    <property type="evidence" value="ECO:0007669"/>
    <property type="project" value="InterPro"/>
</dbReference>
<dbReference type="PANTHER" id="PTHR42756:SF1">
    <property type="entry name" value="TRANSCRIPTIONAL REPRESSOR OF EMRAB OPERON"/>
    <property type="match status" value="1"/>
</dbReference>
<dbReference type="EMBL" id="VMSJ01000004">
    <property type="protein sequence ID" value="TVT27301.1"/>
    <property type="molecule type" value="Genomic_DNA"/>
</dbReference>
<dbReference type="InterPro" id="IPR036388">
    <property type="entry name" value="WH-like_DNA-bd_sf"/>
</dbReference>
<dbReference type="AlphaFoldDB" id="A0A558ASR7"/>
<dbReference type="GO" id="GO:0003677">
    <property type="term" value="F:DNA binding"/>
    <property type="evidence" value="ECO:0007669"/>
    <property type="project" value="UniProtKB-KW"/>
</dbReference>
<protein>
    <submittedName>
        <fullName evidence="5">MarR family transcriptional regulator</fullName>
    </submittedName>
</protein>
<dbReference type="RefSeq" id="WP_145289310.1">
    <property type="nucleotide sequence ID" value="NZ_VMSJ01000004.1"/>
</dbReference>
<keyword evidence="6" id="KW-1185">Reference proteome</keyword>
<dbReference type="InterPro" id="IPR000835">
    <property type="entry name" value="HTH_MarR-typ"/>
</dbReference>
<dbReference type="Gene3D" id="1.10.10.10">
    <property type="entry name" value="Winged helix-like DNA-binding domain superfamily/Winged helix DNA-binding domain"/>
    <property type="match status" value="1"/>
</dbReference>
<dbReference type="Proteomes" id="UP000315103">
    <property type="component" value="Unassembled WGS sequence"/>
</dbReference>
<accession>A0A558ASR7</accession>
<evidence type="ECO:0000313" key="6">
    <source>
        <dbReference type="Proteomes" id="UP000315103"/>
    </source>
</evidence>
<dbReference type="SUPFAM" id="SSF46785">
    <property type="entry name" value="Winged helix' DNA-binding domain"/>
    <property type="match status" value="1"/>
</dbReference>
<dbReference type="PROSITE" id="PS50995">
    <property type="entry name" value="HTH_MARR_2"/>
    <property type="match status" value="1"/>
</dbReference>
<dbReference type="OrthoDB" id="2389315at2"/>
<keyword evidence="1" id="KW-0805">Transcription regulation</keyword>
<comment type="caution">
    <text evidence="5">The sequence shown here is derived from an EMBL/GenBank/DDBJ whole genome shotgun (WGS) entry which is preliminary data.</text>
</comment>
<evidence type="ECO:0000256" key="3">
    <source>
        <dbReference type="ARBA" id="ARBA00023163"/>
    </source>
</evidence>
<keyword evidence="3" id="KW-0804">Transcription</keyword>
<proteinExistence type="predicted"/>
<evidence type="ECO:0000259" key="4">
    <source>
        <dbReference type="PROSITE" id="PS50995"/>
    </source>
</evidence>